<feature type="compositionally biased region" description="Low complexity" evidence="1">
    <location>
        <begin position="414"/>
        <end position="425"/>
    </location>
</feature>
<name>A0A194WAP9_CYTMA</name>
<dbReference type="GO" id="GO:0005737">
    <property type="term" value="C:cytoplasm"/>
    <property type="evidence" value="ECO:0007669"/>
    <property type="project" value="TreeGrafter"/>
</dbReference>
<dbReference type="EMBL" id="CM003107">
    <property type="protein sequence ID" value="KUI73153.1"/>
    <property type="molecule type" value="Genomic_DNA"/>
</dbReference>
<organism evidence="2 3">
    <name type="scientific">Cytospora mali</name>
    <name type="common">Apple Valsa canker fungus</name>
    <name type="synonym">Valsa mali</name>
    <dbReference type="NCBI Taxonomy" id="578113"/>
    <lineage>
        <taxon>Eukaryota</taxon>
        <taxon>Fungi</taxon>
        <taxon>Dikarya</taxon>
        <taxon>Ascomycota</taxon>
        <taxon>Pezizomycotina</taxon>
        <taxon>Sordariomycetes</taxon>
        <taxon>Sordariomycetidae</taxon>
        <taxon>Diaporthales</taxon>
        <taxon>Cytosporaceae</taxon>
        <taxon>Cytospora</taxon>
    </lineage>
</organism>
<evidence type="ECO:0000313" key="2">
    <source>
        <dbReference type="EMBL" id="KUI73153.1"/>
    </source>
</evidence>
<protein>
    <submittedName>
        <fullName evidence="2">Protein PAL1</fullName>
    </submittedName>
</protein>
<reference evidence="2" key="1">
    <citation type="submission" date="2014-12" db="EMBL/GenBank/DDBJ databases">
        <title>Genome Sequence of Valsa Canker Pathogens Uncovers a Specific Adaption of Colonization on Woody Bark.</title>
        <authorList>
            <person name="Yin Z."/>
            <person name="Liu H."/>
            <person name="Gao X."/>
            <person name="Li Z."/>
            <person name="Song N."/>
            <person name="Ke X."/>
            <person name="Dai Q."/>
            <person name="Wu Y."/>
            <person name="Sun Y."/>
            <person name="Xu J.-R."/>
            <person name="Kang Z.K."/>
            <person name="Wang L."/>
            <person name="Huang L."/>
        </authorList>
    </citation>
    <scope>NUCLEOTIDE SEQUENCE [LARGE SCALE GENOMIC DNA]</scope>
    <source>
        <strain evidence="2">03-8</strain>
    </source>
</reference>
<feature type="compositionally biased region" description="Basic and acidic residues" evidence="1">
    <location>
        <begin position="495"/>
        <end position="505"/>
    </location>
</feature>
<feature type="compositionally biased region" description="Pro residues" evidence="1">
    <location>
        <begin position="165"/>
        <end position="174"/>
    </location>
</feature>
<sequence length="505" mass="54978">MAATQPDFRDQPSPGLSLSLSSNNPFRNRSPLPKNSSSPFDDLDSQPLPMSSSSRPVSNNPFLDTTQVSQTSEKLIPDLDSPTDKMLEKNNSPTADDLFAGLTIEDKDKDKKKIPPQRPPPMNRPDGENKAPSGRRGPPPPHRPSRSQEEALRARRQRPSGDGPNSPPRRTVPPRPRRNSDSSLAERPMTDEEKKARERRRRERDDRKRREGGREGRDSKGKPRSHRDMDLIDKLDATSIYGTGIFHHAGPYDAVIASRNTTGKRPSPMEAFAKDSANMSMGGSGPLNSRADHATFMGVATDEAFTDYAAGMPGSQGTKQDLALFDPHRRASVIYGDITEGLGTTTFLEGTPAAKAAVQKAEQENAMLGVESGLQRKKSLAQRIRGINRPPRSEFPPPSGRLTNPDGAYRDHASSVSMSSSRAESNPFFAEYEPSKDGEDQITVRETGRRGSGTPPLPGSLERRATTDALSGPESKKSGGGLLGRMKSLKGGPRRPSDKYNGEAA</sequence>
<dbReference type="PANTHER" id="PTHR28307:SF2">
    <property type="entry name" value="PROTEIN PAL1"/>
    <property type="match status" value="1"/>
</dbReference>
<proteinExistence type="predicted"/>
<evidence type="ECO:0000313" key="3">
    <source>
        <dbReference type="Proteomes" id="UP000078559"/>
    </source>
</evidence>
<dbReference type="Proteomes" id="UP000078559">
    <property type="component" value="Chromosome 10"/>
</dbReference>
<dbReference type="OrthoDB" id="5352132at2759"/>
<feature type="compositionally biased region" description="Polar residues" evidence="1">
    <location>
        <begin position="48"/>
        <end position="73"/>
    </location>
</feature>
<feature type="compositionally biased region" description="Basic and acidic residues" evidence="1">
    <location>
        <begin position="104"/>
        <end position="113"/>
    </location>
</feature>
<keyword evidence="3" id="KW-1185">Reference proteome</keyword>
<feature type="compositionally biased region" description="Basic and acidic residues" evidence="1">
    <location>
        <begin position="203"/>
        <end position="231"/>
    </location>
</feature>
<evidence type="ECO:0000256" key="1">
    <source>
        <dbReference type="SAM" id="MobiDB-lite"/>
    </source>
</evidence>
<dbReference type="PANTHER" id="PTHR28307">
    <property type="entry name" value="PROTEIN PAL1"/>
    <property type="match status" value="1"/>
</dbReference>
<gene>
    <name evidence="2" type="ORF">VM1G_08749</name>
</gene>
<feature type="compositionally biased region" description="Basic and acidic residues" evidence="1">
    <location>
        <begin position="433"/>
        <end position="449"/>
    </location>
</feature>
<dbReference type="Pfam" id="PF08316">
    <property type="entry name" value="Pal1"/>
    <property type="match status" value="1"/>
</dbReference>
<feature type="compositionally biased region" description="Low complexity" evidence="1">
    <location>
        <begin position="12"/>
        <end position="33"/>
    </location>
</feature>
<dbReference type="InterPro" id="IPR013226">
    <property type="entry name" value="Pal1"/>
</dbReference>
<accession>A0A194WAP9</accession>
<dbReference type="SMR" id="A0A194WAP9"/>
<feature type="region of interest" description="Disordered" evidence="1">
    <location>
        <begin position="369"/>
        <end position="505"/>
    </location>
</feature>
<dbReference type="AlphaFoldDB" id="A0A194WAP9"/>
<feature type="region of interest" description="Disordered" evidence="1">
    <location>
        <begin position="1"/>
        <end position="231"/>
    </location>
</feature>